<protein>
    <submittedName>
        <fullName evidence="10">Glycosyl transferase family 39</fullName>
    </submittedName>
</protein>
<dbReference type="InterPro" id="IPR038731">
    <property type="entry name" value="RgtA/B/C-like"/>
</dbReference>
<dbReference type="GO" id="GO:0010041">
    <property type="term" value="P:response to iron(III) ion"/>
    <property type="evidence" value="ECO:0007669"/>
    <property type="project" value="TreeGrafter"/>
</dbReference>
<evidence type="ECO:0000256" key="6">
    <source>
        <dbReference type="ARBA" id="ARBA00022989"/>
    </source>
</evidence>
<dbReference type="InterPro" id="IPR050297">
    <property type="entry name" value="LipidA_mod_glycosyltrf_83"/>
</dbReference>
<gene>
    <name evidence="10" type="ordered locus">Daci_2190</name>
</gene>
<evidence type="ECO:0000256" key="1">
    <source>
        <dbReference type="ARBA" id="ARBA00004651"/>
    </source>
</evidence>
<evidence type="ECO:0000256" key="8">
    <source>
        <dbReference type="SAM" id="Phobius"/>
    </source>
</evidence>
<dbReference type="KEGG" id="dac:Daci_2190"/>
<feature type="transmembrane region" description="Helical" evidence="8">
    <location>
        <begin position="283"/>
        <end position="305"/>
    </location>
</feature>
<feature type="transmembrane region" description="Helical" evidence="8">
    <location>
        <begin position="233"/>
        <end position="252"/>
    </location>
</feature>
<accession>A9BYT5</accession>
<evidence type="ECO:0000256" key="3">
    <source>
        <dbReference type="ARBA" id="ARBA00022676"/>
    </source>
</evidence>
<evidence type="ECO:0000259" key="9">
    <source>
        <dbReference type="Pfam" id="PF13231"/>
    </source>
</evidence>
<feature type="transmembrane region" description="Helical" evidence="8">
    <location>
        <begin position="317"/>
        <end position="338"/>
    </location>
</feature>
<organism evidence="10 11">
    <name type="scientific">Delftia acidovorans (strain DSM 14801 / SPH-1)</name>
    <dbReference type="NCBI Taxonomy" id="398578"/>
    <lineage>
        <taxon>Bacteria</taxon>
        <taxon>Pseudomonadati</taxon>
        <taxon>Pseudomonadota</taxon>
        <taxon>Betaproteobacteria</taxon>
        <taxon>Burkholderiales</taxon>
        <taxon>Comamonadaceae</taxon>
        <taxon>Delftia</taxon>
    </lineage>
</organism>
<proteinExistence type="predicted"/>
<dbReference type="GO" id="GO:0009103">
    <property type="term" value="P:lipopolysaccharide biosynthetic process"/>
    <property type="evidence" value="ECO:0007669"/>
    <property type="project" value="UniProtKB-ARBA"/>
</dbReference>
<comment type="subcellular location">
    <subcellularLocation>
        <location evidence="1">Cell membrane</location>
        <topology evidence="1">Multi-pass membrane protein</topology>
    </subcellularLocation>
</comment>
<keyword evidence="5 8" id="KW-0812">Transmembrane</keyword>
<dbReference type="STRING" id="398578.Daci_2190"/>
<evidence type="ECO:0000313" key="11">
    <source>
        <dbReference type="Proteomes" id="UP000000784"/>
    </source>
</evidence>
<feature type="transmembrane region" description="Helical" evidence="8">
    <location>
        <begin position="106"/>
        <end position="127"/>
    </location>
</feature>
<feature type="transmembrane region" description="Helical" evidence="8">
    <location>
        <begin position="344"/>
        <end position="365"/>
    </location>
</feature>
<keyword evidence="3" id="KW-0328">Glycosyltransferase</keyword>
<keyword evidence="11" id="KW-1185">Reference proteome</keyword>
<dbReference type="PANTHER" id="PTHR33908">
    <property type="entry name" value="MANNOSYLTRANSFERASE YKCB-RELATED"/>
    <property type="match status" value="1"/>
</dbReference>
<dbReference type="GO" id="GO:0016763">
    <property type="term" value="F:pentosyltransferase activity"/>
    <property type="evidence" value="ECO:0007669"/>
    <property type="project" value="TreeGrafter"/>
</dbReference>
<feature type="domain" description="Glycosyltransferase RgtA/B/C/D-like" evidence="9">
    <location>
        <begin position="85"/>
        <end position="248"/>
    </location>
</feature>
<feature type="transmembrane region" description="Helical" evidence="8">
    <location>
        <begin position="139"/>
        <end position="156"/>
    </location>
</feature>
<reference evidence="10 11" key="1">
    <citation type="journal article" date="2004" name="Appl. Environ. Microbiol.">
        <title>Mineralization of individual congeners of linear alkylbenzenesulfonate by defined pairs of heterotrophic bacteria.</title>
        <authorList>
            <person name="Schleheck D."/>
            <person name="Knepper T.P."/>
            <person name="Fischer K."/>
            <person name="Cook A.M."/>
        </authorList>
    </citation>
    <scope>NUCLEOTIDE SEQUENCE [LARGE SCALE GENOMIC DNA]</scope>
    <source>
        <strain evidence="11">DSM 14801 / SPH-1</strain>
    </source>
</reference>
<dbReference type="AlphaFoldDB" id="A9BYT5"/>
<dbReference type="GeneID" id="24116499"/>
<evidence type="ECO:0000313" key="10">
    <source>
        <dbReference type="EMBL" id="ABX34830.1"/>
    </source>
</evidence>
<feature type="transmembrane region" description="Helical" evidence="8">
    <location>
        <begin position="192"/>
        <end position="221"/>
    </location>
</feature>
<reference evidence="11" key="2">
    <citation type="submission" date="2007-11" db="EMBL/GenBank/DDBJ databases">
        <title>Complete sequence of Delftia acidovorans DSM 14801 / SPH-1.</title>
        <authorList>
            <person name="Copeland A."/>
            <person name="Lucas S."/>
            <person name="Lapidus A."/>
            <person name="Barry K."/>
            <person name="Glavina del Rio T."/>
            <person name="Dalin E."/>
            <person name="Tice H."/>
            <person name="Pitluck S."/>
            <person name="Lowry S."/>
            <person name="Clum A."/>
            <person name="Schmutz J."/>
            <person name="Larimer F."/>
            <person name="Land M."/>
            <person name="Hauser L."/>
            <person name="Kyrpides N."/>
            <person name="Kim E."/>
            <person name="Schleheck D."/>
            <person name="Richardson P."/>
        </authorList>
    </citation>
    <scope>NUCLEOTIDE SEQUENCE [LARGE SCALE GENOMIC DNA]</scope>
    <source>
        <strain evidence="11">DSM 14801 / SPH-1</strain>
    </source>
</reference>
<evidence type="ECO:0000256" key="2">
    <source>
        <dbReference type="ARBA" id="ARBA00022475"/>
    </source>
</evidence>
<dbReference type="EMBL" id="CP000884">
    <property type="protein sequence ID" value="ABX34830.1"/>
    <property type="molecule type" value="Genomic_DNA"/>
</dbReference>
<keyword evidence="4 10" id="KW-0808">Transferase</keyword>
<dbReference type="CAZy" id="GT83">
    <property type="family name" value="Glycosyltransferase Family 83"/>
</dbReference>
<dbReference type="GO" id="GO:0005886">
    <property type="term" value="C:plasma membrane"/>
    <property type="evidence" value="ECO:0007669"/>
    <property type="project" value="UniProtKB-SubCell"/>
</dbReference>
<sequence length="541" mass="58932">MRFFSPAGMAEALPVPDLSHRTRDASGLAGDLACMALLVLAWLAATAWARPLMLPDEGRYVAAAWEMLHSGQWLTPTLDGLPFFHKPPLFYWITAASLKLFGMGELAARAAPILGATLGALALYAFTQRWLGRALARRVLLVLAVQPLFFVGGQFANLDMLVAGIIVATVLALAHVALCLERGLPARHVLVLAYALAALGVLAKGLIGFVLPALVIGSWMLMRGRWRLLPSLLSLPGFALFAAIAVPWFLAMQQRFDGFFHYFFVVQHLQRFASSGFNNVQPWWFYVAVLVVMGLPGLLWSRALLQRDYWRAGGDGLLASVRLLMAVAAGCVLVFFSLPQSKLIGYILPAVPPLAWLMADASLAATGSSGPAGRRRAWLGSMALSAALGLAAVAGLAVSHVHSSRELGLALKSQRHMGEPVYMLDGYWYDVPFYARLREPVPVVGRWDEASIDLHDNWRKEMKDAAGFAPQLGRWLLPQPEQLPARLCAAGVSWVVGDQNARRNYPFLVQQPLARDQAAALWRVDSREPGMAAALGCGTRP</sequence>
<keyword evidence="7 8" id="KW-0472">Membrane</keyword>
<evidence type="ECO:0000256" key="4">
    <source>
        <dbReference type="ARBA" id="ARBA00022679"/>
    </source>
</evidence>
<dbReference type="RefSeq" id="WP_012204113.1">
    <property type="nucleotide sequence ID" value="NC_010002.1"/>
</dbReference>
<evidence type="ECO:0000256" key="5">
    <source>
        <dbReference type="ARBA" id="ARBA00022692"/>
    </source>
</evidence>
<dbReference type="Proteomes" id="UP000000784">
    <property type="component" value="Chromosome"/>
</dbReference>
<feature type="transmembrane region" description="Helical" evidence="8">
    <location>
        <begin position="377"/>
        <end position="398"/>
    </location>
</feature>
<dbReference type="HOGENOM" id="CLU_019200_3_0_4"/>
<evidence type="ECO:0000256" key="7">
    <source>
        <dbReference type="ARBA" id="ARBA00023136"/>
    </source>
</evidence>
<keyword evidence="2" id="KW-1003">Cell membrane</keyword>
<dbReference type="PANTHER" id="PTHR33908:SF3">
    <property type="entry name" value="UNDECAPRENYL PHOSPHATE-ALPHA-4-AMINO-4-DEOXY-L-ARABINOSE ARABINOSYL TRANSFERASE"/>
    <property type="match status" value="1"/>
</dbReference>
<dbReference type="eggNOG" id="COG1807">
    <property type="taxonomic scope" value="Bacteria"/>
</dbReference>
<feature type="transmembrane region" description="Helical" evidence="8">
    <location>
        <begin position="28"/>
        <end position="49"/>
    </location>
</feature>
<name>A9BYT5_DELAS</name>
<dbReference type="Pfam" id="PF13231">
    <property type="entry name" value="PMT_2"/>
    <property type="match status" value="1"/>
</dbReference>
<keyword evidence="6 8" id="KW-1133">Transmembrane helix</keyword>